<protein>
    <submittedName>
        <fullName evidence="2">Uncharacterized protein</fullName>
    </submittedName>
</protein>
<dbReference type="AlphaFoldDB" id="A0AA36UVU1"/>
<evidence type="ECO:0000313" key="3">
    <source>
        <dbReference type="Proteomes" id="UP000714625"/>
    </source>
</evidence>
<name>A0AA36UVU1_VIBAL</name>
<gene>
    <name evidence="2" type="ORF">GHY86_24355</name>
</gene>
<keyword evidence="1" id="KW-0812">Transmembrane</keyword>
<evidence type="ECO:0000313" key="2">
    <source>
        <dbReference type="EMBL" id="EGQ9138232.1"/>
    </source>
</evidence>
<comment type="caution">
    <text evidence="2">The sequence shown here is derived from an EMBL/GenBank/DDBJ whole genome shotgun (WGS) entry which is preliminary data.</text>
</comment>
<dbReference type="RefSeq" id="WP_158156587.1">
    <property type="nucleotide sequence ID" value="NZ_CP046806.1"/>
</dbReference>
<sequence length="179" mass="19851">MDASNIVAWWGAVVATLVLGWDVLKWLQSGAKIKTRLVLRAQYSDSEPIRQEETENGTISIYETYTHIEIINVGAVPTTIMGIELTHPAKKNTGRLITTQTAFDVLTGKSFPCVLGVGEVFSCRVPSDRYERFLEMGIPEFHLRVSHKTKPLVFRATKSANKAFKADSQRLAASAQNLA</sequence>
<proteinExistence type="predicted"/>
<keyword evidence="1" id="KW-0472">Membrane</keyword>
<dbReference type="EMBL" id="AAXMUW010000113">
    <property type="protein sequence ID" value="EGQ9138232.1"/>
    <property type="molecule type" value="Genomic_DNA"/>
</dbReference>
<dbReference type="Proteomes" id="UP000714625">
    <property type="component" value="Unassembled WGS sequence"/>
</dbReference>
<feature type="transmembrane region" description="Helical" evidence="1">
    <location>
        <begin position="6"/>
        <end position="24"/>
    </location>
</feature>
<organism evidence="2 3">
    <name type="scientific">Vibrio alginolyticus</name>
    <dbReference type="NCBI Taxonomy" id="663"/>
    <lineage>
        <taxon>Bacteria</taxon>
        <taxon>Pseudomonadati</taxon>
        <taxon>Pseudomonadota</taxon>
        <taxon>Gammaproteobacteria</taxon>
        <taxon>Vibrionales</taxon>
        <taxon>Vibrionaceae</taxon>
        <taxon>Vibrio</taxon>
    </lineage>
</organism>
<reference evidence="2" key="1">
    <citation type="submission" date="2019-11" db="EMBL/GenBank/DDBJ databases">
        <authorList>
            <consortium name="PulseNet: The National Subtyping Network for Foodborne Disease Surveillance"/>
            <person name="Tarr C.L."/>
            <person name="Trees E."/>
            <person name="Katz L.S."/>
            <person name="Carleton-Romer H.A."/>
            <person name="Stroika S."/>
            <person name="Kucerova Z."/>
            <person name="Roache K.F."/>
            <person name="Sabol A.L."/>
            <person name="Besser J."/>
            <person name="Gerner-Smidt P."/>
        </authorList>
    </citation>
    <scope>NUCLEOTIDE SEQUENCE</scope>
    <source>
        <strain evidence="2">PNUSAV001129</strain>
    </source>
</reference>
<accession>A0AA36UVU1</accession>
<keyword evidence="1" id="KW-1133">Transmembrane helix</keyword>
<evidence type="ECO:0000256" key="1">
    <source>
        <dbReference type="SAM" id="Phobius"/>
    </source>
</evidence>